<feature type="compositionally biased region" description="Basic and acidic residues" evidence="12">
    <location>
        <begin position="2263"/>
        <end position="2281"/>
    </location>
</feature>
<dbReference type="GO" id="GO:0005739">
    <property type="term" value="C:mitochondrion"/>
    <property type="evidence" value="ECO:0007669"/>
    <property type="project" value="UniProtKB-SubCell"/>
</dbReference>
<dbReference type="FunFam" id="2.40.30.10:FF:000008">
    <property type="entry name" value="Translation initiation factor IF-2"/>
    <property type="match status" value="1"/>
</dbReference>
<dbReference type="InterPro" id="IPR001878">
    <property type="entry name" value="Znf_CCHC"/>
</dbReference>
<organism evidence="16 17">
    <name type="scientific">Elsinoe australis</name>
    <dbReference type="NCBI Taxonomy" id="40998"/>
    <lineage>
        <taxon>Eukaryota</taxon>
        <taxon>Fungi</taxon>
        <taxon>Dikarya</taxon>
        <taxon>Ascomycota</taxon>
        <taxon>Pezizomycotina</taxon>
        <taxon>Dothideomycetes</taxon>
        <taxon>Dothideomycetidae</taxon>
        <taxon>Myriangiales</taxon>
        <taxon>Elsinoaceae</taxon>
        <taxon>Elsinoe</taxon>
    </lineage>
</organism>
<dbReference type="InterPro" id="IPR038765">
    <property type="entry name" value="Papain-like_cys_pep_sf"/>
</dbReference>
<evidence type="ECO:0000256" key="8">
    <source>
        <dbReference type="ARBA" id="ARBA00023134"/>
    </source>
</evidence>
<dbReference type="CDD" id="cd01887">
    <property type="entry name" value="IF2_eIF5B"/>
    <property type="match status" value="1"/>
</dbReference>
<keyword evidence="4" id="KW-0547">Nucleotide-binding</keyword>
<comment type="function">
    <text evidence="9">One of the essential components for the initiation of protein synthesis. Protects formylmethionyl-tRNA from spontaneous hydrolysis and promotes its binding to the 30S ribosomal subunits. Also involved in the hydrolysis of GTP during the formation of the 70S ribosomal complex.</text>
</comment>
<protein>
    <recommendedName>
        <fullName evidence="10">Translation initiation factor IF-2, mitochondrial</fullName>
    </recommendedName>
</protein>
<feature type="compositionally biased region" description="Basic and acidic residues" evidence="12">
    <location>
        <begin position="2364"/>
        <end position="2374"/>
    </location>
</feature>
<keyword evidence="8" id="KW-0342">GTP-binding</keyword>
<feature type="compositionally biased region" description="Pro residues" evidence="12">
    <location>
        <begin position="1222"/>
        <end position="1234"/>
    </location>
</feature>
<dbReference type="InterPro" id="IPR025305">
    <property type="entry name" value="UCH_repeat_domain"/>
</dbReference>
<feature type="compositionally biased region" description="Low complexity" evidence="12">
    <location>
        <begin position="1738"/>
        <end position="1757"/>
    </location>
</feature>
<feature type="compositionally biased region" description="Basic and acidic residues" evidence="12">
    <location>
        <begin position="1542"/>
        <end position="1569"/>
    </location>
</feature>
<feature type="compositionally biased region" description="Basic and acidic residues" evidence="12">
    <location>
        <begin position="1950"/>
        <end position="1972"/>
    </location>
</feature>
<evidence type="ECO:0000256" key="7">
    <source>
        <dbReference type="ARBA" id="ARBA00023128"/>
    </source>
</evidence>
<keyword evidence="6" id="KW-0809">Transit peptide</keyword>
<dbReference type="Gene3D" id="3.90.70.10">
    <property type="entry name" value="Cysteine proteinases"/>
    <property type="match status" value="2"/>
</dbReference>
<evidence type="ECO:0000256" key="12">
    <source>
        <dbReference type="SAM" id="MobiDB-lite"/>
    </source>
</evidence>
<dbReference type="InterPro" id="IPR005225">
    <property type="entry name" value="Small_GTP-bd"/>
</dbReference>
<dbReference type="GO" id="GO:0005525">
    <property type="term" value="F:GTP binding"/>
    <property type="evidence" value="ECO:0007669"/>
    <property type="project" value="UniProtKB-KW"/>
</dbReference>
<dbReference type="Pfam" id="PF04760">
    <property type="entry name" value="IF2_N"/>
    <property type="match status" value="1"/>
</dbReference>
<dbReference type="Gene3D" id="2.40.30.10">
    <property type="entry name" value="Translation factors"/>
    <property type="match status" value="2"/>
</dbReference>
<dbReference type="HAMAP" id="MF_00100_B">
    <property type="entry name" value="IF_2_B"/>
    <property type="match status" value="1"/>
</dbReference>
<evidence type="ECO:0000259" key="14">
    <source>
        <dbReference type="PROSITE" id="PS50235"/>
    </source>
</evidence>
<dbReference type="Pfam" id="PF00443">
    <property type="entry name" value="UCH"/>
    <property type="match status" value="1"/>
</dbReference>
<dbReference type="Pfam" id="PF11987">
    <property type="entry name" value="IF-2"/>
    <property type="match status" value="1"/>
</dbReference>
<dbReference type="InterPro" id="IPR001394">
    <property type="entry name" value="Peptidase_C19_UCH"/>
</dbReference>
<dbReference type="Gene3D" id="4.10.60.10">
    <property type="entry name" value="Zinc finger, CCHC-type"/>
    <property type="match status" value="1"/>
</dbReference>
<feature type="region of interest" description="Disordered" evidence="12">
    <location>
        <begin position="1827"/>
        <end position="1913"/>
    </location>
</feature>
<dbReference type="FunFam" id="3.40.50.10050:FF:000001">
    <property type="entry name" value="Translation initiation factor IF-2"/>
    <property type="match status" value="1"/>
</dbReference>
<evidence type="ECO:0000259" key="15">
    <source>
        <dbReference type="PROSITE" id="PS51722"/>
    </source>
</evidence>
<feature type="region of interest" description="Disordered" evidence="12">
    <location>
        <begin position="1282"/>
        <end position="1319"/>
    </location>
</feature>
<keyword evidence="11" id="KW-0479">Metal-binding</keyword>
<dbReference type="GO" id="GO:0003743">
    <property type="term" value="F:translation initiation factor activity"/>
    <property type="evidence" value="ECO:0007669"/>
    <property type="project" value="UniProtKB-KW"/>
</dbReference>
<feature type="compositionally biased region" description="Low complexity" evidence="12">
    <location>
        <begin position="1833"/>
        <end position="1849"/>
    </location>
</feature>
<feature type="region of interest" description="Disordered" evidence="12">
    <location>
        <begin position="2364"/>
        <end position="2384"/>
    </location>
</feature>
<dbReference type="PROSITE" id="PS50235">
    <property type="entry name" value="USP_3"/>
    <property type="match status" value="1"/>
</dbReference>
<gene>
    <name evidence="16" type="ORF">C1H76_3151</name>
</gene>
<proteinExistence type="inferred from homology"/>
<evidence type="ECO:0000313" key="17">
    <source>
        <dbReference type="Proteomes" id="UP000308133"/>
    </source>
</evidence>
<feature type="compositionally biased region" description="Polar residues" evidence="12">
    <location>
        <begin position="1570"/>
        <end position="1595"/>
    </location>
</feature>
<evidence type="ECO:0000256" key="4">
    <source>
        <dbReference type="ARBA" id="ARBA00022741"/>
    </source>
</evidence>
<feature type="region of interest" description="Disordered" evidence="12">
    <location>
        <begin position="1334"/>
        <end position="1700"/>
    </location>
</feature>
<feature type="compositionally biased region" description="Basic and acidic residues" evidence="12">
    <location>
        <begin position="1629"/>
        <end position="1700"/>
    </location>
</feature>
<dbReference type="NCBIfam" id="TIGR00231">
    <property type="entry name" value="small_GTP"/>
    <property type="match status" value="1"/>
</dbReference>
<evidence type="ECO:0000256" key="11">
    <source>
        <dbReference type="PROSITE-ProRule" id="PRU00047"/>
    </source>
</evidence>
<evidence type="ECO:0000256" key="6">
    <source>
        <dbReference type="ARBA" id="ARBA00022946"/>
    </source>
</evidence>
<dbReference type="SMART" id="SM00343">
    <property type="entry name" value="ZnF_C2HC"/>
    <property type="match status" value="1"/>
</dbReference>
<evidence type="ECO:0000256" key="3">
    <source>
        <dbReference type="ARBA" id="ARBA00022540"/>
    </source>
</evidence>
<dbReference type="Gene3D" id="3.40.50.10050">
    <property type="entry name" value="Translation initiation factor IF- 2, domain 3"/>
    <property type="match status" value="1"/>
</dbReference>
<feature type="compositionally biased region" description="Polar residues" evidence="12">
    <location>
        <begin position="764"/>
        <end position="790"/>
    </location>
</feature>
<accession>A0A4U7B0I7</accession>
<dbReference type="GO" id="GO:0004843">
    <property type="term" value="F:cysteine-type deubiquitinase activity"/>
    <property type="evidence" value="ECO:0007669"/>
    <property type="project" value="InterPro"/>
</dbReference>
<feature type="region of interest" description="Disordered" evidence="12">
    <location>
        <begin position="1731"/>
        <end position="1782"/>
    </location>
</feature>
<dbReference type="EMBL" id="PTQR01000039">
    <property type="protein sequence ID" value="TKX24543.1"/>
    <property type="molecule type" value="Genomic_DNA"/>
</dbReference>
<evidence type="ECO:0000256" key="9">
    <source>
        <dbReference type="ARBA" id="ARBA00025162"/>
    </source>
</evidence>
<dbReference type="SUPFAM" id="SSF54001">
    <property type="entry name" value="Cysteine proteinases"/>
    <property type="match status" value="1"/>
</dbReference>
<feature type="region of interest" description="Disordered" evidence="12">
    <location>
        <begin position="2029"/>
        <end position="2048"/>
    </location>
</feature>
<keyword evidence="3" id="KW-0396">Initiation factor</keyword>
<keyword evidence="16" id="KW-0378">Hydrolase</keyword>
<comment type="subcellular location">
    <subcellularLocation>
        <location evidence="1">Mitochondrion</location>
    </subcellularLocation>
</comment>
<dbReference type="PROSITE" id="PS01176">
    <property type="entry name" value="IF2"/>
    <property type="match status" value="1"/>
</dbReference>
<comment type="similarity">
    <text evidence="2">Belongs to the TRAFAC class translation factor GTPase superfamily. Classic translation factor GTPase family. IF-2 subfamily.</text>
</comment>
<dbReference type="CDD" id="cd03702">
    <property type="entry name" value="IF2_mtIF2_II"/>
    <property type="match status" value="1"/>
</dbReference>
<evidence type="ECO:0000256" key="2">
    <source>
        <dbReference type="ARBA" id="ARBA00007733"/>
    </source>
</evidence>
<keyword evidence="11" id="KW-0863">Zinc-finger</keyword>
<comment type="caution">
    <text evidence="16">The sequence shown here is derived from an EMBL/GenBank/DDBJ whole genome shotgun (WGS) entry which is preliminary data.</text>
</comment>
<feature type="compositionally biased region" description="Low complexity" evidence="12">
    <location>
        <begin position="1476"/>
        <end position="1496"/>
    </location>
</feature>
<dbReference type="SUPFAM" id="SSF52156">
    <property type="entry name" value="Initiation factor IF2/eIF5b, domain 3"/>
    <property type="match status" value="1"/>
</dbReference>
<dbReference type="PROSITE" id="PS00973">
    <property type="entry name" value="USP_2"/>
    <property type="match status" value="1"/>
</dbReference>
<feature type="compositionally biased region" description="Basic and acidic residues" evidence="12">
    <location>
        <begin position="793"/>
        <end position="806"/>
    </location>
</feature>
<dbReference type="Pfam" id="PF22042">
    <property type="entry name" value="EF-G_D2"/>
    <property type="match status" value="1"/>
</dbReference>
<feature type="compositionally biased region" description="Low complexity" evidence="12">
    <location>
        <begin position="2000"/>
        <end position="2011"/>
    </location>
</feature>
<dbReference type="SUPFAM" id="SSF50447">
    <property type="entry name" value="Translation proteins"/>
    <property type="match status" value="2"/>
</dbReference>
<dbReference type="Pfam" id="PF13446">
    <property type="entry name" value="RPT"/>
    <property type="match status" value="3"/>
</dbReference>
<feature type="compositionally biased region" description="Polar residues" evidence="12">
    <location>
        <begin position="2111"/>
        <end position="2124"/>
    </location>
</feature>
<dbReference type="InterPro" id="IPR023115">
    <property type="entry name" value="TIF_IF2_dom3"/>
</dbReference>
<dbReference type="PANTHER" id="PTHR43381:SF20">
    <property type="entry name" value="TRANSLATION INITIATION FACTOR IF-2, MITOCHONDRIAL"/>
    <property type="match status" value="1"/>
</dbReference>
<keyword evidence="7" id="KW-0496">Mitochondrion</keyword>
<dbReference type="InterPro" id="IPR006847">
    <property type="entry name" value="IF2_N"/>
</dbReference>
<dbReference type="PROSITE" id="PS00972">
    <property type="entry name" value="USP_1"/>
    <property type="match status" value="1"/>
</dbReference>
<feature type="region of interest" description="Disordered" evidence="12">
    <location>
        <begin position="1937"/>
        <end position="2021"/>
    </location>
</feature>
<dbReference type="InterPro" id="IPR009000">
    <property type="entry name" value="Transl_B-barrel_sf"/>
</dbReference>
<dbReference type="PROSITE" id="PS51722">
    <property type="entry name" value="G_TR_2"/>
    <property type="match status" value="1"/>
</dbReference>
<dbReference type="Proteomes" id="UP000308133">
    <property type="component" value="Unassembled WGS sequence"/>
</dbReference>
<dbReference type="NCBIfam" id="TIGR00487">
    <property type="entry name" value="IF-2"/>
    <property type="match status" value="1"/>
</dbReference>
<dbReference type="GO" id="GO:0003924">
    <property type="term" value="F:GTPase activity"/>
    <property type="evidence" value="ECO:0007669"/>
    <property type="project" value="InterPro"/>
</dbReference>
<feature type="compositionally biased region" description="Acidic residues" evidence="12">
    <location>
        <begin position="2166"/>
        <end position="2177"/>
    </location>
</feature>
<dbReference type="InterPro" id="IPR000178">
    <property type="entry name" value="TF_IF2_bacterial-like"/>
</dbReference>
<dbReference type="PANTHER" id="PTHR43381">
    <property type="entry name" value="TRANSLATION INITIATION FACTOR IF-2-RELATED"/>
    <property type="match status" value="1"/>
</dbReference>
<feature type="compositionally biased region" description="Polar residues" evidence="12">
    <location>
        <begin position="709"/>
        <end position="721"/>
    </location>
</feature>
<dbReference type="PROSITE" id="PS50158">
    <property type="entry name" value="ZF_CCHC"/>
    <property type="match status" value="1"/>
</dbReference>
<dbReference type="InterPro" id="IPR027417">
    <property type="entry name" value="P-loop_NTPase"/>
</dbReference>
<feature type="region of interest" description="Disordered" evidence="12">
    <location>
        <begin position="2670"/>
        <end position="2699"/>
    </location>
</feature>
<feature type="compositionally biased region" description="Basic and acidic residues" evidence="12">
    <location>
        <begin position="1334"/>
        <end position="1383"/>
    </location>
</feature>
<dbReference type="SUPFAM" id="SSF57756">
    <property type="entry name" value="Retrovirus zinc finger-like domains"/>
    <property type="match status" value="1"/>
</dbReference>
<dbReference type="InterPro" id="IPR000795">
    <property type="entry name" value="T_Tr_GTP-bd_dom"/>
</dbReference>
<dbReference type="Pfam" id="PF00009">
    <property type="entry name" value="GTP_EFTU"/>
    <property type="match status" value="1"/>
</dbReference>
<dbReference type="InterPro" id="IPR036925">
    <property type="entry name" value="TIF_IF2_dom3_sf"/>
</dbReference>
<dbReference type="GO" id="GO:0016579">
    <property type="term" value="P:protein deubiquitination"/>
    <property type="evidence" value="ECO:0007669"/>
    <property type="project" value="InterPro"/>
</dbReference>
<feature type="domain" description="CCHC-type" evidence="13">
    <location>
        <begin position="2054"/>
        <end position="2071"/>
    </location>
</feature>
<feature type="compositionally biased region" description="Polar residues" evidence="12">
    <location>
        <begin position="1384"/>
        <end position="1397"/>
    </location>
</feature>
<keyword evidence="5" id="KW-0648">Protein biosynthesis</keyword>
<dbReference type="GO" id="GO:0008270">
    <property type="term" value="F:zinc ion binding"/>
    <property type="evidence" value="ECO:0007669"/>
    <property type="project" value="UniProtKB-KW"/>
</dbReference>
<dbReference type="GO" id="GO:0003676">
    <property type="term" value="F:nucleic acid binding"/>
    <property type="evidence" value="ECO:0007669"/>
    <property type="project" value="InterPro"/>
</dbReference>
<sequence length="2912" mass="325802">MTFAPPEFNADALTGQVGSRDAKPGKTAPRLLHDALLLDIQHPLKNFDILADAARAFNKNNNHPLARSEDACEHHYALNLSRTKIPPKDYRPAPGDHFWVEAVCRRDRTHIHIDLKYNPSGRRPCPNNDFPLHHFVRLRASPGSDYTFQCSSPDCGAIVDFKYYHKVISDSDVDILTNPDFLRKRYDEAVAKHGVHRGFVPATEVSTLWKLRRYVRDSLKPDGIEKKVPLENKRYLESFATDCDDVFLRLGFRKEGEGEEAQWALPQTNPEGMDSDRIFLENWDMELQISIDQFVARHGDLHPSADYVWHDAQPEMLRLLSAQSYNKSPQSRNETNPNAQDHPFYASLGAMRDFADELIIFAYERQADCDPPNSPYYFDCLQDLAAGRQSEELITKASFLESQGVVGQQAVVDAYSYFGLEPKTTLTDSQIVDRFRSRMDDTAASQQPTARAMLKRIGTIRQSRVLLDTAADTIETYAQALSWLSAEDSYPDDSILTLFTTKVTDNPETSTQARKAVQIIAETRNSDPLKSWLSTGEMRDSGMSVDDACAHLKINLKNVDEAMLQVVFDNARSDNPGWKTEQAIETVTKAYQKPDMGPQHDPSTWPVGLTSHGNTCYLNSLLQYYFTIKPLRDLVLDFDRYKFDLTKHGGKIERVGARKVTPLEIRAYQKFVYDLKNLFERMIRDRGPAVKPEADLVCRAFLQAEDTEVQTAAPSRAQSPPSDIGIEQPPVKPPRPEIKGAHPMMDETPPQMPPRPPQLREETSNASSKTLESNASSRTLGDDQTNQTGLNAHAKDQDDVEMHEAKPITAINPPTPPDSPTLPSTIHDPEALDAPPLPPRPSSTPVRQQTNLAKAEEAARQQQDVTEVMDEILFRLRCAITPRGMDVREEQLDNFRDVFYMRISEKTLGDAGKVISREEDALNILLNIPSRPTDIYAALDEVFELQTIDHGTKKLRQYKTLQSLPPILQINIPRNTFDRSTGRGVKVEHKIHLEETLYLDRYFEWQDTDVLERRKATWGWRQRLDQLQAQKDLINQNTVGVDGPTKLQTAARYIRGLAASNKLLRSLNLPPVEVDDSVAHDLDAIADAQRAQLSTIDEEATALQTRISTSFEDLHQIKYRLHAVFFHRGGYGHGHYWTCIKDFHTNIWRQYNDEKVEEFKKVNDIFDAETWQQGTPTYAVYVKDDGSMFDYVEPVCRDPERTSESVIETTDGPVDEVMQDAPPAPPNYPPPQPQTDPKWQAQGEDLNKNASPNSLCLFCAHRLVAAPSPIYATRKPHVRIQRRGIRSSAVSPRAAEATATAQSENDPFDPFGAPLPKDFVNPEEAAKANLERIRQQRAQETEEARQREEQERIDRLKRDDELDSRSVFKKDPKSVDTSRKDQNTDASSSRTANNGQMTLRLAPWTRTSTGQESLPHPAFRRQIPDVPPRQSEGLATSRSESAGGSAKRASRQREQRQKFQEQVGQIATKDTRLADSARATTTTSADTKSDTTTSKLNLKQAMSSRPAEDARSKPHISNRPPKNAESTQQFTMGRRGGGGRPSGREKAIADITEKMKISAMPRLDREKRLQQQPARQTPRKNQTAFPSFSRSQTAFPSFGDADQASKATDEQTSQWAHTDVPEVPPEMQARIDEENRLAEERRLAEEKQRAEARRADEERRAEELRIAEERYKEAKRKESERRLREAQRRKQKQEDEARQIAEAAKRSALYNAQQSSNHVIMDTLLGGEASQRPTQQTAPELLSLQSSPAQSTSPAQSQDRDGHSATKSTSSPIAQAARLVQNDPGVDAETFSFKIDDKGQLISDMTDEEIDMTLRLLELRRKRTKAAGSAIAQQTNTTSQSQESPSPHTAQNTPVETKSPAEGSINSVSGSPEIQSEPYGSQGSWSHSLPDQSQNSSPAHQSPPRSTDPAGNADRVVSDLMRQGMMAGAGYEKAPMISLKRSESSSADSDANHFQRDSTRGDEAPAARKDVGRSPLMPFDPALTSNWNIFKAPKRKDGKSTSAQSQQTESSNDQPDKGSRFQNYQSMRQDLSTAPGDNPFSKINAFTPPDRTQRKCNFCGQPGHFAFFCPERKKQDQQTPPVRGVRGDKFKSAGLTGATFEAAKEAVRTSPLRQQPATVTTSQGADALNELEQELDVQERPRPNARRTQSEPQPKRTKETKAAAVEDVDEDLDDDEPQITLRSRKFAEPEEDEKPQRKVRGRRQRDDDDLYEDFGGRRKVGRRASMRDEDDEDFGSRGPRRRARDDEDELDEMSGVKKIREKRQRERDDRRAKARQAEQRKQALAAKRSQALTKITLPQFITVSRLAQALNVKLDSFTRKMESLGFTTTAHDHVLSAENASLIALEYNFDPTIGSDLEVTERDLLPRPEPEDKSSLPTRPPIVTIMGHVDHGKTTILDYLRKSSIAASEHGGITQHIGAFSVRMSGGKTITFLDTPGHAAFLSMRKRGANVTDMVILVVAADDSVKPQTLEALKHAREAKVPILVAVNKVDKPEADVQRVKNDLSRHGVEIEDFGGDVQVVPVSGKTGLGMDDLEEAVVTLGEILDHRAETDGGVEGWVLEATTKAAGRVATVLVRRGTLKSGDVVVAGQTWTKVRTLRNEAGVEVHQAGPGTPVEVDGWRDQPAAGDLVLEAESEQKATDVVDYRVELAGRQKLAEDVEAINEARRIEQEKREKEKADADAKASGEEGKEGEQTQNAAATHQEIPFIVKADVSGSVEAVVGYLQQLMNPMVSPKILRSGVGPVTEFDIEHAAAAQGHIICFNLPQPSDDISGMAQHNKVKVIEQNVIYRLLEQVKSVLEEKLEPIRTQRVIGEAEVLKPFDISVGGRKKMRIAGSRVRNGEIKRNSRVRVTRNGKKVYDGTVQSLKNVKKDVTEMRKGTECGIGFEDWTDAQEGDQIQTYEEISEKRALPI</sequence>
<evidence type="ECO:0000313" key="16">
    <source>
        <dbReference type="EMBL" id="TKX24543.1"/>
    </source>
</evidence>
<dbReference type="InterPro" id="IPR018200">
    <property type="entry name" value="USP_CS"/>
</dbReference>
<dbReference type="SUPFAM" id="SSF52540">
    <property type="entry name" value="P-loop containing nucleoside triphosphate hydrolases"/>
    <property type="match status" value="1"/>
</dbReference>
<evidence type="ECO:0000259" key="13">
    <source>
        <dbReference type="PROSITE" id="PS50158"/>
    </source>
</evidence>
<feature type="compositionally biased region" description="Polar residues" evidence="12">
    <location>
        <begin position="1433"/>
        <end position="1442"/>
    </location>
</feature>
<evidence type="ECO:0000256" key="5">
    <source>
        <dbReference type="ARBA" id="ARBA00022917"/>
    </source>
</evidence>
<feature type="domain" description="USP" evidence="14">
    <location>
        <begin position="607"/>
        <end position="1184"/>
    </location>
</feature>
<dbReference type="FunFam" id="3.40.50.300:FF:000019">
    <property type="entry name" value="Translation initiation factor IF-2"/>
    <property type="match status" value="1"/>
</dbReference>
<dbReference type="InterPro" id="IPR044145">
    <property type="entry name" value="IF2_II"/>
</dbReference>
<name>A0A4U7B0I7_9PEZI</name>
<feature type="compositionally biased region" description="Basic and acidic residues" evidence="12">
    <location>
        <begin position="2670"/>
        <end position="2693"/>
    </location>
</feature>
<dbReference type="InterPro" id="IPR015760">
    <property type="entry name" value="TIF_IF2"/>
</dbReference>
<dbReference type="CDD" id="cd03692">
    <property type="entry name" value="mtIF2_IVc"/>
    <property type="match status" value="1"/>
</dbReference>
<evidence type="ECO:0000256" key="10">
    <source>
        <dbReference type="ARBA" id="ARBA00044200"/>
    </source>
</evidence>
<feature type="region of interest" description="Disordered" evidence="12">
    <location>
        <begin position="709"/>
        <end position="863"/>
    </location>
</feature>
<feature type="region of interest" description="Disordered" evidence="12">
    <location>
        <begin position="1200"/>
        <end position="1247"/>
    </location>
</feature>
<dbReference type="InterPro" id="IPR028889">
    <property type="entry name" value="USP"/>
</dbReference>
<reference evidence="16 17" key="1">
    <citation type="submission" date="2018-02" db="EMBL/GenBank/DDBJ databases">
        <title>Draft genome sequences of Elsinoe sp., causing black scab on jojoba.</title>
        <authorList>
            <person name="Stodart B."/>
            <person name="Jeffress S."/>
            <person name="Ash G."/>
            <person name="Arun Chinnappa K."/>
        </authorList>
    </citation>
    <scope>NUCLEOTIDE SEQUENCE [LARGE SCALE GENOMIC DNA]</scope>
    <source>
        <strain evidence="16 17">Hillstone_2</strain>
    </source>
</reference>
<dbReference type="InterPro" id="IPR053905">
    <property type="entry name" value="EF-G-like_DII"/>
</dbReference>
<feature type="domain" description="Tr-type G" evidence="15">
    <location>
        <begin position="2378"/>
        <end position="2546"/>
    </location>
</feature>
<feature type="compositionally biased region" description="Polar residues" evidence="12">
    <location>
        <begin position="1864"/>
        <end position="1905"/>
    </location>
</feature>
<keyword evidence="11" id="KW-0862">Zinc</keyword>
<feature type="region of interest" description="Disordered" evidence="12">
    <location>
        <begin position="1"/>
        <end position="26"/>
    </location>
</feature>
<dbReference type="InterPro" id="IPR036875">
    <property type="entry name" value="Znf_CCHC_sf"/>
</dbReference>
<feature type="region of interest" description="Disordered" evidence="12">
    <location>
        <begin position="2105"/>
        <end position="2285"/>
    </location>
</feature>
<evidence type="ECO:0000256" key="1">
    <source>
        <dbReference type="ARBA" id="ARBA00004173"/>
    </source>
</evidence>
<dbReference type="Gene3D" id="3.40.50.300">
    <property type="entry name" value="P-loop containing nucleotide triphosphate hydrolases"/>
    <property type="match status" value="1"/>
</dbReference>